<dbReference type="Proteomes" id="UP001266305">
    <property type="component" value="Unassembled WGS sequence"/>
</dbReference>
<feature type="compositionally biased region" description="Low complexity" evidence="1">
    <location>
        <begin position="41"/>
        <end position="55"/>
    </location>
</feature>
<evidence type="ECO:0000313" key="2">
    <source>
        <dbReference type="EMBL" id="KAK2084417.1"/>
    </source>
</evidence>
<feature type="compositionally biased region" description="Basic and acidic residues" evidence="1">
    <location>
        <begin position="156"/>
        <end position="169"/>
    </location>
</feature>
<name>A0ABQ9TI44_SAGOE</name>
<feature type="compositionally biased region" description="Low complexity" evidence="1">
    <location>
        <begin position="183"/>
        <end position="192"/>
    </location>
</feature>
<feature type="compositionally biased region" description="Basic and acidic residues" evidence="1">
    <location>
        <begin position="207"/>
        <end position="223"/>
    </location>
</feature>
<reference evidence="2 3" key="1">
    <citation type="submission" date="2023-05" db="EMBL/GenBank/DDBJ databases">
        <title>B98-5 Cell Line De Novo Hybrid Assembly: An Optical Mapping Approach.</title>
        <authorList>
            <person name="Kananen K."/>
            <person name="Auerbach J.A."/>
            <person name="Kautto E."/>
            <person name="Blachly J.S."/>
        </authorList>
    </citation>
    <scope>NUCLEOTIDE SEQUENCE [LARGE SCALE GENOMIC DNA]</scope>
    <source>
        <strain evidence="2">B95-8</strain>
        <tissue evidence="2">Cell line</tissue>
    </source>
</reference>
<gene>
    <name evidence="2" type="ORF">P7K49_037450</name>
</gene>
<feature type="region of interest" description="Disordered" evidence="1">
    <location>
        <begin position="1"/>
        <end position="276"/>
    </location>
</feature>
<proteinExistence type="predicted"/>
<comment type="caution">
    <text evidence="2">The sequence shown here is derived from an EMBL/GenBank/DDBJ whole genome shotgun (WGS) entry which is preliminary data.</text>
</comment>
<evidence type="ECO:0000313" key="3">
    <source>
        <dbReference type="Proteomes" id="UP001266305"/>
    </source>
</evidence>
<dbReference type="EMBL" id="JASSZA010000022">
    <property type="protein sequence ID" value="KAK2084417.1"/>
    <property type="molecule type" value="Genomic_DNA"/>
</dbReference>
<accession>A0ABQ9TI44</accession>
<organism evidence="2 3">
    <name type="scientific">Saguinus oedipus</name>
    <name type="common">Cotton-top tamarin</name>
    <name type="synonym">Oedipomidas oedipus</name>
    <dbReference type="NCBI Taxonomy" id="9490"/>
    <lineage>
        <taxon>Eukaryota</taxon>
        <taxon>Metazoa</taxon>
        <taxon>Chordata</taxon>
        <taxon>Craniata</taxon>
        <taxon>Vertebrata</taxon>
        <taxon>Euteleostomi</taxon>
        <taxon>Mammalia</taxon>
        <taxon>Eutheria</taxon>
        <taxon>Euarchontoglires</taxon>
        <taxon>Primates</taxon>
        <taxon>Haplorrhini</taxon>
        <taxon>Platyrrhini</taxon>
        <taxon>Cebidae</taxon>
        <taxon>Callitrichinae</taxon>
        <taxon>Saguinus</taxon>
    </lineage>
</organism>
<protein>
    <submittedName>
        <fullName evidence="2">Uncharacterized protein</fullName>
    </submittedName>
</protein>
<sequence length="276" mass="29714">MKGNVGRDFGAQIGNREEILNRGMGEEGEERVGRQEGKLEGSVGVVLGVSSPTSSASGEAYLSELPPQKPRRPVRSAGTPPSLRSASPLPEPGRGRRLGFEELALGTGRGESDFLSPRPTRAGRTPPPPSPHNSRTPGSAPRPLGFPRPIMSRIESLTRARIDRSKELASKVGSETPLPPPRSSGTPRTPAPAVHPLSPRLLSGRQNRAERRSGGAASGERRAAGRGGWGLRASGEGWGERQTRPAPPIRRTNRCWDPGREQTWAWSPPSRRDREL</sequence>
<feature type="compositionally biased region" description="Basic and acidic residues" evidence="1">
    <location>
        <begin position="30"/>
        <end position="39"/>
    </location>
</feature>
<evidence type="ECO:0000256" key="1">
    <source>
        <dbReference type="SAM" id="MobiDB-lite"/>
    </source>
</evidence>
<keyword evidence="3" id="KW-1185">Reference proteome</keyword>